<dbReference type="InterPro" id="IPR000551">
    <property type="entry name" value="MerR-type_HTH_dom"/>
</dbReference>
<feature type="domain" description="HTH merR-type" evidence="6">
    <location>
        <begin position="1"/>
        <end position="67"/>
    </location>
</feature>
<dbReference type="Pfam" id="PF13411">
    <property type="entry name" value="MerR_1"/>
    <property type="match status" value="1"/>
</dbReference>
<keyword evidence="1" id="KW-0678">Repressor</keyword>
<evidence type="ECO:0000256" key="1">
    <source>
        <dbReference type="ARBA" id="ARBA00022491"/>
    </source>
</evidence>
<dbReference type="GO" id="GO:0003677">
    <property type="term" value="F:DNA binding"/>
    <property type="evidence" value="ECO:0007669"/>
    <property type="project" value="UniProtKB-KW"/>
</dbReference>
<proteinExistence type="predicted"/>
<dbReference type="AlphaFoldDB" id="A0A222FMV0"/>
<dbReference type="PROSITE" id="PS50937">
    <property type="entry name" value="HTH_MERR_2"/>
    <property type="match status" value="1"/>
</dbReference>
<dbReference type="PANTHER" id="PTHR30204:SF69">
    <property type="entry name" value="MERR-FAMILY TRANSCRIPTIONAL REGULATOR"/>
    <property type="match status" value="1"/>
</dbReference>
<evidence type="ECO:0000259" key="6">
    <source>
        <dbReference type="PROSITE" id="PS50937"/>
    </source>
</evidence>
<dbReference type="Proteomes" id="UP000202440">
    <property type="component" value="Chromosome"/>
</dbReference>
<dbReference type="SMART" id="SM00422">
    <property type="entry name" value="HTH_MERR"/>
    <property type="match status" value="1"/>
</dbReference>
<evidence type="ECO:0000256" key="3">
    <source>
        <dbReference type="ARBA" id="ARBA00023125"/>
    </source>
</evidence>
<evidence type="ECO:0000256" key="2">
    <source>
        <dbReference type="ARBA" id="ARBA00023015"/>
    </source>
</evidence>
<organism evidence="7 8">
    <name type="scientific">Bacterioplanes sanyensis</name>
    <dbReference type="NCBI Taxonomy" id="1249553"/>
    <lineage>
        <taxon>Bacteria</taxon>
        <taxon>Pseudomonadati</taxon>
        <taxon>Pseudomonadota</taxon>
        <taxon>Gammaproteobacteria</taxon>
        <taxon>Oceanospirillales</taxon>
        <taxon>Oceanospirillaceae</taxon>
        <taxon>Bacterioplanes</taxon>
    </lineage>
</organism>
<dbReference type="KEGG" id="bsan:CHH28_17480"/>
<dbReference type="Gene3D" id="1.10.1660.10">
    <property type="match status" value="1"/>
</dbReference>
<accession>A0A222FMV0</accession>
<gene>
    <name evidence="7" type="ORF">CHH28_17480</name>
</gene>
<dbReference type="GO" id="GO:0003700">
    <property type="term" value="F:DNA-binding transcription factor activity"/>
    <property type="evidence" value="ECO:0007669"/>
    <property type="project" value="InterPro"/>
</dbReference>
<dbReference type="OrthoDB" id="9808480at2"/>
<dbReference type="PANTHER" id="PTHR30204">
    <property type="entry name" value="REDOX-CYCLING DRUG-SENSING TRANSCRIPTIONAL ACTIVATOR SOXR"/>
    <property type="match status" value="1"/>
</dbReference>
<feature type="coiled-coil region" evidence="5">
    <location>
        <begin position="80"/>
        <end position="107"/>
    </location>
</feature>
<evidence type="ECO:0000313" key="8">
    <source>
        <dbReference type="Proteomes" id="UP000202440"/>
    </source>
</evidence>
<dbReference type="EMBL" id="CP022530">
    <property type="protein sequence ID" value="ASP40357.1"/>
    <property type="molecule type" value="Genomic_DNA"/>
</dbReference>
<keyword evidence="8" id="KW-1185">Reference proteome</keyword>
<sequence>MFIGELEKRSGVSARAIRLYESLGLLNVKRQGRYRIFSAEHLEFVQLIKQAQRLGVSLAELQSLSAGENDLNWAALNDLLVVKRRELQRQQRLLAQQLEQIDHYQQIIADCVAQGRGAGIDRCID</sequence>
<keyword evidence="3" id="KW-0238">DNA-binding</keyword>
<dbReference type="RefSeq" id="WP_094061524.1">
    <property type="nucleotide sequence ID" value="NZ_CP022530.1"/>
</dbReference>
<keyword evidence="2" id="KW-0805">Transcription regulation</keyword>
<dbReference type="InterPro" id="IPR009061">
    <property type="entry name" value="DNA-bd_dom_put_sf"/>
</dbReference>
<protein>
    <submittedName>
        <fullName evidence="7">Transcriptional regulator</fullName>
    </submittedName>
</protein>
<evidence type="ECO:0000256" key="4">
    <source>
        <dbReference type="ARBA" id="ARBA00023163"/>
    </source>
</evidence>
<evidence type="ECO:0000313" key="7">
    <source>
        <dbReference type="EMBL" id="ASP40357.1"/>
    </source>
</evidence>
<name>A0A222FMV0_9GAMM</name>
<reference evidence="7 8" key="1">
    <citation type="submission" date="2017-07" db="EMBL/GenBank/DDBJ databases">
        <title>Annotated genome sequence of Bacterioplanes sanyensis isolated from Red Sea.</title>
        <authorList>
            <person name="Rehman Z.U."/>
        </authorList>
    </citation>
    <scope>NUCLEOTIDE SEQUENCE [LARGE SCALE GENOMIC DNA]</scope>
    <source>
        <strain evidence="7 8">NV9</strain>
    </source>
</reference>
<keyword evidence="5" id="KW-0175">Coiled coil</keyword>
<keyword evidence="4" id="KW-0804">Transcription</keyword>
<dbReference type="InterPro" id="IPR047057">
    <property type="entry name" value="MerR_fam"/>
</dbReference>
<dbReference type="SUPFAM" id="SSF46955">
    <property type="entry name" value="Putative DNA-binding domain"/>
    <property type="match status" value="1"/>
</dbReference>
<evidence type="ECO:0000256" key="5">
    <source>
        <dbReference type="SAM" id="Coils"/>
    </source>
</evidence>